<accession>A0A7J6PND9</accession>
<sequence>MITNQYYLIHHPCALGDQPVRESSSKCVLQGGVWRLGQQVPLIEKELGDVKFLFVDPSTLRLCESSGEEVSSLDFDPFDERLTRKLGFSVVELGCCRALASPGFGARLQVAYFLLYGHPIETRHIVPILRRAFEPPPGFSF</sequence>
<comment type="caution">
    <text evidence="1">The sequence shown here is derived from an EMBL/GenBank/DDBJ whole genome shotgun (WGS) entry which is preliminary data.</text>
</comment>
<dbReference type="OrthoDB" id="10263782at2759"/>
<gene>
    <name evidence="1" type="ORF">FOZ60_009860</name>
</gene>
<dbReference type="EMBL" id="JABANP010000004">
    <property type="protein sequence ID" value="KAF4697236.1"/>
    <property type="molecule type" value="Genomic_DNA"/>
</dbReference>
<dbReference type="AlphaFoldDB" id="A0A7J6PND9"/>
<proteinExistence type="predicted"/>
<evidence type="ECO:0000313" key="2">
    <source>
        <dbReference type="Proteomes" id="UP000541610"/>
    </source>
</evidence>
<name>A0A7J6PND9_PEROL</name>
<protein>
    <submittedName>
        <fullName evidence="1">Uncharacterized protein</fullName>
    </submittedName>
</protein>
<evidence type="ECO:0000313" key="1">
    <source>
        <dbReference type="EMBL" id="KAF4697236.1"/>
    </source>
</evidence>
<reference evidence="1 2" key="1">
    <citation type="submission" date="2020-04" db="EMBL/GenBank/DDBJ databases">
        <title>Perkinsus olseni comparative genomics.</title>
        <authorList>
            <person name="Bogema D.R."/>
        </authorList>
    </citation>
    <scope>NUCLEOTIDE SEQUENCE [LARGE SCALE GENOMIC DNA]</scope>
    <source>
        <strain evidence="1">00978-12</strain>
    </source>
</reference>
<dbReference type="Proteomes" id="UP000541610">
    <property type="component" value="Unassembled WGS sequence"/>
</dbReference>
<organism evidence="1 2">
    <name type="scientific">Perkinsus olseni</name>
    <name type="common">Perkinsus atlanticus</name>
    <dbReference type="NCBI Taxonomy" id="32597"/>
    <lineage>
        <taxon>Eukaryota</taxon>
        <taxon>Sar</taxon>
        <taxon>Alveolata</taxon>
        <taxon>Perkinsozoa</taxon>
        <taxon>Perkinsea</taxon>
        <taxon>Perkinsida</taxon>
        <taxon>Perkinsidae</taxon>
        <taxon>Perkinsus</taxon>
    </lineage>
</organism>